<dbReference type="SUPFAM" id="SSF53335">
    <property type="entry name" value="S-adenosyl-L-methionine-dependent methyltransferases"/>
    <property type="match status" value="1"/>
</dbReference>
<accession>W9X697</accession>
<protein>
    <recommendedName>
        <fullName evidence="1">Methyltransferase domain-containing protein</fullName>
    </recommendedName>
</protein>
<dbReference type="AlphaFoldDB" id="W9X697"/>
<dbReference type="InterPro" id="IPR029063">
    <property type="entry name" value="SAM-dependent_MTases_sf"/>
</dbReference>
<evidence type="ECO:0000259" key="1">
    <source>
        <dbReference type="Pfam" id="PF13847"/>
    </source>
</evidence>
<dbReference type="GeneID" id="19189656"/>
<dbReference type="RefSeq" id="XP_007743729.1">
    <property type="nucleotide sequence ID" value="XM_007745539.1"/>
</dbReference>
<keyword evidence="3" id="KW-1185">Reference proteome</keyword>
<feature type="domain" description="Methyltransferase" evidence="1">
    <location>
        <begin position="70"/>
        <end position="143"/>
    </location>
</feature>
<evidence type="ECO:0000313" key="2">
    <source>
        <dbReference type="EMBL" id="EXJ72431.1"/>
    </source>
</evidence>
<sequence>METLQRYWASLHKSRRKRKEAQNERFGEIWYNKESNPNNNYTQGHSNYTVATHLTRTAESDAAFLLPHIKKTDHILGVGCGPGSITTGLTKYAGEGATVGIRISPDVLQKARTVAAEAGVSSKGAGSVVFQEANVLERLPYADVDGGKVRTGAGTMVFSGPETRKWLAWRAAG</sequence>
<dbReference type="EMBL" id="AMGX01000006">
    <property type="protein sequence ID" value="EXJ72431.1"/>
    <property type="molecule type" value="Genomic_DNA"/>
</dbReference>
<evidence type="ECO:0000313" key="3">
    <source>
        <dbReference type="Proteomes" id="UP000019471"/>
    </source>
</evidence>
<gene>
    <name evidence="2" type="ORF">A1O5_04935</name>
</gene>
<dbReference type="eggNOG" id="KOG1269">
    <property type="taxonomic scope" value="Eukaryota"/>
</dbReference>
<dbReference type="Gene3D" id="3.40.50.150">
    <property type="entry name" value="Vaccinia Virus protein VP39"/>
    <property type="match status" value="1"/>
</dbReference>
<dbReference type="Pfam" id="PF13847">
    <property type="entry name" value="Methyltransf_31"/>
    <property type="match status" value="1"/>
</dbReference>
<name>W9X697_9EURO</name>
<dbReference type="InterPro" id="IPR025714">
    <property type="entry name" value="Methyltranfer_dom"/>
</dbReference>
<dbReference type="Proteomes" id="UP000019471">
    <property type="component" value="Unassembled WGS sequence"/>
</dbReference>
<dbReference type="STRING" id="1182543.W9X697"/>
<proteinExistence type="predicted"/>
<dbReference type="CDD" id="cd02440">
    <property type="entry name" value="AdoMet_MTases"/>
    <property type="match status" value="1"/>
</dbReference>
<dbReference type="HOGENOM" id="CLU_1547394_0_0_1"/>
<organism evidence="2 3">
    <name type="scientific">Cladophialophora psammophila CBS 110553</name>
    <dbReference type="NCBI Taxonomy" id="1182543"/>
    <lineage>
        <taxon>Eukaryota</taxon>
        <taxon>Fungi</taxon>
        <taxon>Dikarya</taxon>
        <taxon>Ascomycota</taxon>
        <taxon>Pezizomycotina</taxon>
        <taxon>Eurotiomycetes</taxon>
        <taxon>Chaetothyriomycetidae</taxon>
        <taxon>Chaetothyriales</taxon>
        <taxon>Herpotrichiellaceae</taxon>
        <taxon>Cladophialophora</taxon>
    </lineage>
</organism>
<comment type="caution">
    <text evidence="2">The sequence shown here is derived from an EMBL/GenBank/DDBJ whole genome shotgun (WGS) entry which is preliminary data.</text>
</comment>
<reference evidence="2 3" key="1">
    <citation type="submission" date="2013-03" db="EMBL/GenBank/DDBJ databases">
        <title>The Genome Sequence of Cladophialophora psammophila CBS 110553.</title>
        <authorList>
            <consortium name="The Broad Institute Genomics Platform"/>
            <person name="Cuomo C."/>
            <person name="de Hoog S."/>
            <person name="Gorbushina A."/>
            <person name="Walker B."/>
            <person name="Young S.K."/>
            <person name="Zeng Q."/>
            <person name="Gargeya S."/>
            <person name="Fitzgerald M."/>
            <person name="Haas B."/>
            <person name="Abouelleil A."/>
            <person name="Allen A.W."/>
            <person name="Alvarado L."/>
            <person name="Arachchi H.M."/>
            <person name="Berlin A.M."/>
            <person name="Chapman S.B."/>
            <person name="Gainer-Dewar J."/>
            <person name="Goldberg J."/>
            <person name="Griggs A."/>
            <person name="Gujja S."/>
            <person name="Hansen M."/>
            <person name="Howarth C."/>
            <person name="Imamovic A."/>
            <person name="Ireland A."/>
            <person name="Larimer J."/>
            <person name="McCowan C."/>
            <person name="Murphy C."/>
            <person name="Pearson M."/>
            <person name="Poon T.W."/>
            <person name="Priest M."/>
            <person name="Roberts A."/>
            <person name="Saif S."/>
            <person name="Shea T."/>
            <person name="Sisk P."/>
            <person name="Sykes S."/>
            <person name="Wortman J."/>
            <person name="Nusbaum C."/>
            <person name="Birren B."/>
        </authorList>
    </citation>
    <scope>NUCLEOTIDE SEQUENCE [LARGE SCALE GENOMIC DNA]</scope>
    <source>
        <strain evidence="2 3">CBS 110553</strain>
    </source>
</reference>
<dbReference type="OrthoDB" id="10017101at2759"/>